<comment type="caution">
    <text evidence="8">The sequence shown here is derived from an EMBL/GenBank/DDBJ whole genome shotgun (WGS) entry which is preliminary data.</text>
</comment>
<dbReference type="FunFam" id="3.40.50.2300:FF:000041">
    <property type="entry name" value="Low molecular weight protein-tyrosine-phosphatase"/>
    <property type="match status" value="1"/>
</dbReference>
<comment type="similarity">
    <text evidence="1">Belongs to the low molecular weight phosphotyrosine protein phosphatase family.</text>
</comment>
<dbReference type="GO" id="GO:0004725">
    <property type="term" value="F:protein tyrosine phosphatase activity"/>
    <property type="evidence" value="ECO:0007669"/>
    <property type="project" value="UniProtKB-EC"/>
</dbReference>
<organism evidence="8 9">
    <name type="scientific">Citrobacter amalonaticus</name>
    <dbReference type="NCBI Taxonomy" id="35703"/>
    <lineage>
        <taxon>Bacteria</taxon>
        <taxon>Pseudomonadati</taxon>
        <taxon>Pseudomonadota</taxon>
        <taxon>Gammaproteobacteria</taxon>
        <taxon>Enterobacterales</taxon>
        <taxon>Enterobacteriaceae</taxon>
        <taxon>Citrobacter</taxon>
    </lineage>
</organism>
<keyword evidence="4" id="KW-0904">Protein phosphatase</keyword>
<dbReference type="SUPFAM" id="SSF52788">
    <property type="entry name" value="Phosphotyrosine protein phosphatases I"/>
    <property type="match status" value="1"/>
</dbReference>
<dbReference type="PANTHER" id="PTHR11717:SF31">
    <property type="entry name" value="LOW MOLECULAR WEIGHT PROTEIN-TYROSINE-PHOSPHATASE ETP-RELATED"/>
    <property type="match status" value="1"/>
</dbReference>
<dbReference type="InterPro" id="IPR023485">
    <property type="entry name" value="Ptyr_pPase"/>
</dbReference>
<dbReference type="PRINTS" id="PR00719">
    <property type="entry name" value="LMWPTPASE"/>
</dbReference>
<dbReference type="EC" id="3.1.3.48" evidence="2"/>
<dbReference type="PANTHER" id="PTHR11717">
    <property type="entry name" value="LOW MOLECULAR WEIGHT PROTEIN TYROSINE PHOSPHATASE"/>
    <property type="match status" value="1"/>
</dbReference>
<dbReference type="AlphaFoldDB" id="A0A2S4S2V5"/>
<dbReference type="STRING" id="35703.AL524_11620"/>
<feature type="active site" description="Proton donor" evidence="6">
    <location>
        <position position="115"/>
    </location>
</feature>
<feature type="domain" description="Phosphotyrosine protein phosphatase I" evidence="7">
    <location>
        <begin position="3"/>
        <end position="141"/>
    </location>
</feature>
<dbReference type="RefSeq" id="WP_103775109.1">
    <property type="nucleotide sequence ID" value="NZ_PQLX01000001.1"/>
</dbReference>
<comment type="catalytic activity">
    <reaction evidence="5">
        <text>O-phospho-L-tyrosyl-[protein] + H2O = L-tyrosyl-[protein] + phosphate</text>
        <dbReference type="Rhea" id="RHEA:10684"/>
        <dbReference type="Rhea" id="RHEA-COMP:10136"/>
        <dbReference type="Rhea" id="RHEA-COMP:20101"/>
        <dbReference type="ChEBI" id="CHEBI:15377"/>
        <dbReference type="ChEBI" id="CHEBI:43474"/>
        <dbReference type="ChEBI" id="CHEBI:46858"/>
        <dbReference type="ChEBI" id="CHEBI:61978"/>
        <dbReference type="EC" id="3.1.3.48"/>
    </reaction>
</comment>
<keyword evidence="3" id="KW-0378">Hydrolase</keyword>
<dbReference type="InterPro" id="IPR036196">
    <property type="entry name" value="Ptyr_pPase_sf"/>
</dbReference>
<dbReference type="NCBIfam" id="NF007520">
    <property type="entry name" value="PRK10126.1"/>
    <property type="match status" value="1"/>
</dbReference>
<dbReference type="Pfam" id="PF01451">
    <property type="entry name" value="LMWPc"/>
    <property type="match status" value="1"/>
</dbReference>
<reference evidence="8 9" key="1">
    <citation type="submission" date="2018-01" db="EMBL/GenBank/DDBJ databases">
        <title>Complete genome sequences of 14 Citrobacter spp. isolated from plant in Canada.</title>
        <authorList>
            <person name="Bhandare S.G."/>
            <person name="Colavecchio A."/>
            <person name="Jeukens J."/>
            <person name="Emond-Rheault J.-G."/>
            <person name="Freschi L."/>
            <person name="Hamel J."/>
            <person name="Kukavica-Ibrulj I."/>
            <person name="Levesque R."/>
            <person name="Goodridge L."/>
        </authorList>
    </citation>
    <scope>NUCLEOTIDE SEQUENCE [LARGE SCALE GENOMIC DNA]</scope>
    <source>
        <strain evidence="8 9">S1285</strain>
    </source>
</reference>
<feature type="active site" description="Nucleophile" evidence="6">
    <location>
        <position position="9"/>
    </location>
</feature>
<dbReference type="InterPro" id="IPR017867">
    <property type="entry name" value="Tyr_phospatase_low_mol_wt"/>
</dbReference>
<gene>
    <name evidence="8" type="ORF">C3430_03700</name>
</gene>
<accession>A0A2S4S2V5</accession>
<evidence type="ECO:0000256" key="6">
    <source>
        <dbReference type="PIRSR" id="PIRSR617867-1"/>
    </source>
</evidence>
<evidence type="ECO:0000313" key="9">
    <source>
        <dbReference type="Proteomes" id="UP000237003"/>
    </source>
</evidence>
<name>A0A2S4S2V5_CITAM</name>
<dbReference type="SMART" id="SM00226">
    <property type="entry name" value="LMWPc"/>
    <property type="match status" value="1"/>
</dbReference>
<dbReference type="CDD" id="cd16343">
    <property type="entry name" value="LMWPTP"/>
    <property type="match status" value="1"/>
</dbReference>
<dbReference type="InterPro" id="IPR050438">
    <property type="entry name" value="LMW_PTPase"/>
</dbReference>
<evidence type="ECO:0000256" key="2">
    <source>
        <dbReference type="ARBA" id="ARBA00013064"/>
    </source>
</evidence>
<evidence type="ECO:0000259" key="7">
    <source>
        <dbReference type="SMART" id="SM00226"/>
    </source>
</evidence>
<sequence>MFNKILVVCVGNICRSPTAERLLKSYHPELTVESAGLGALVGKGADPSAANVAAAHNLSLEGHCARQISGRMCRDYDLILTMEKRHIDKLCAMAPEMRGKVMLFGHWDSEREIPDPYRKSREAFEAVYTLLERSARQWAQALNAEQVKQ</sequence>
<protein>
    <recommendedName>
        <fullName evidence="2">protein-tyrosine-phosphatase</fullName>
        <ecNumber evidence="2">3.1.3.48</ecNumber>
    </recommendedName>
</protein>
<evidence type="ECO:0000256" key="3">
    <source>
        <dbReference type="ARBA" id="ARBA00022801"/>
    </source>
</evidence>
<proteinExistence type="inferred from homology"/>
<evidence type="ECO:0000313" key="8">
    <source>
        <dbReference type="EMBL" id="POU68193.1"/>
    </source>
</evidence>
<evidence type="ECO:0000256" key="1">
    <source>
        <dbReference type="ARBA" id="ARBA00011063"/>
    </source>
</evidence>
<dbReference type="OrthoDB" id="9784339at2"/>
<dbReference type="Gene3D" id="3.40.50.2300">
    <property type="match status" value="1"/>
</dbReference>
<dbReference type="EMBL" id="PQLX01000001">
    <property type="protein sequence ID" value="POU68193.1"/>
    <property type="molecule type" value="Genomic_DNA"/>
</dbReference>
<evidence type="ECO:0000256" key="5">
    <source>
        <dbReference type="ARBA" id="ARBA00051722"/>
    </source>
</evidence>
<dbReference type="Proteomes" id="UP000237003">
    <property type="component" value="Unassembled WGS sequence"/>
</dbReference>
<feature type="active site" evidence="6">
    <location>
        <position position="15"/>
    </location>
</feature>
<evidence type="ECO:0000256" key="4">
    <source>
        <dbReference type="ARBA" id="ARBA00022912"/>
    </source>
</evidence>